<dbReference type="Proteomes" id="UP000247823">
    <property type="component" value="Unassembled WGS sequence"/>
</dbReference>
<proteinExistence type="predicted"/>
<reference evidence="1 5" key="3">
    <citation type="submission" date="2018-05" db="EMBL/GenBank/DDBJ databases">
        <title>Klebsiella quasipneumonaiae provides a window into carbapenemase gene transfer, plasmid rearrangements and nosocomial acquisition from the hospital environment.</title>
        <authorList>
            <person name="Mathers A.J."/>
            <person name="Vegesana K."/>
            <person name="Stoesser N."/>
            <person name="Crook D."/>
            <person name="Vaughan A."/>
            <person name="Barry K."/>
            <person name="Parikh H."/>
            <person name="Sebra R."/>
            <person name="Kotay S."/>
            <person name="Walker A.S."/>
            <person name="Sheppard A.E."/>
        </authorList>
    </citation>
    <scope>NUCLEOTIDE SEQUENCE [LARGE SCALE GENOMIC DNA]</scope>
    <source>
        <strain evidence="1 5">CAV1761</strain>
    </source>
</reference>
<organism evidence="2 4">
    <name type="scientific">Serratia marcescens</name>
    <dbReference type="NCBI Taxonomy" id="615"/>
    <lineage>
        <taxon>Bacteria</taxon>
        <taxon>Pseudomonadati</taxon>
        <taxon>Pseudomonadota</taxon>
        <taxon>Gammaproteobacteria</taxon>
        <taxon>Enterobacterales</taxon>
        <taxon>Yersiniaceae</taxon>
        <taxon>Serratia</taxon>
    </lineage>
</organism>
<gene>
    <name evidence="2" type="ORF">AN695_0211375</name>
    <name evidence="1" type="ORF">DKC05_07860</name>
    <name evidence="3" type="ORF">DMW51_08985</name>
</gene>
<reference evidence="2" key="2">
    <citation type="journal article" date="2017" name="PLoS ONE">
        <title>Genomic and phenotypic characterisation of fluoroquinolone resistance mechanisms in Enterobacteriaceae in Durban, South Africa.</title>
        <authorList>
            <person name="Osei Sekyere J."/>
            <person name="Amoako D.G."/>
        </authorList>
    </citation>
    <scope>NUCLEOTIDE SEQUENCE</scope>
    <source>
        <strain evidence="2">945174350</strain>
    </source>
</reference>
<reference evidence="3" key="5">
    <citation type="submission" date="2018-06" db="EMBL/GenBank/DDBJ databases">
        <authorList>
            <person name="Martins R.C."/>
            <person name="Perdigao-Neto L.V."/>
            <person name="Costa S.F."/>
            <person name="Levin A.S.S."/>
        </authorList>
    </citation>
    <scope>NUCLEOTIDE SEQUENCE</scope>
    <source>
        <strain evidence="3">1283</strain>
    </source>
</reference>
<name>A0A0G3SKU4_SERMA</name>
<keyword evidence="6" id="KW-1185">Reference proteome</keyword>
<evidence type="ECO:0000313" key="5">
    <source>
        <dbReference type="Proteomes" id="UP000245399"/>
    </source>
</evidence>
<reference evidence="4" key="1">
    <citation type="submission" date="2016-04" db="EMBL/GenBank/DDBJ databases">
        <authorList>
            <person name="Osei Sekyere J."/>
            <person name="Sivertsen A."/>
            <person name="Pedersen A.T."/>
            <person name="Sundsfjord A."/>
        </authorList>
    </citation>
    <scope>NUCLEOTIDE SEQUENCE [LARGE SCALE GENOMIC DNA]</scope>
    <source>
        <strain evidence="4">945174350</strain>
    </source>
</reference>
<evidence type="ECO:0000313" key="2">
    <source>
        <dbReference type="EMBL" id="OCO88377.1"/>
    </source>
</evidence>
<dbReference type="Proteomes" id="UP000050489">
    <property type="component" value="Unassembled WGS sequence"/>
</dbReference>
<dbReference type="AlphaFoldDB" id="A0A0G3SKU4"/>
<protein>
    <submittedName>
        <fullName evidence="2">Uncharacterized protein</fullName>
    </submittedName>
</protein>
<dbReference type="EMBL" id="LJEX02000046">
    <property type="protein sequence ID" value="OCO88377.1"/>
    <property type="molecule type" value="Genomic_DNA"/>
</dbReference>
<accession>A0A0G3SKU4</accession>
<evidence type="ECO:0000313" key="4">
    <source>
        <dbReference type="Proteomes" id="UP000050489"/>
    </source>
</evidence>
<reference evidence="3" key="4">
    <citation type="submission" date="2018-06" db="EMBL/GenBank/DDBJ databases">
        <title>Serratia marcescens genome sequencing and assembly.</title>
        <authorList>
            <person name="Martins R.C.R."/>
            <person name="Perdigao-Neto L.V."/>
            <person name="Costa S.F."/>
            <person name="Levin A.S.S."/>
        </authorList>
    </citation>
    <scope>NUCLEOTIDE SEQUENCE</scope>
    <source>
        <strain evidence="3">1283</strain>
    </source>
</reference>
<dbReference type="RefSeq" id="WP_038879971.1">
    <property type="nucleotide sequence ID" value="NZ_CABMHU010000151.1"/>
</dbReference>
<dbReference type="EMBL" id="QJQB01000206">
    <property type="protein sequence ID" value="PYA69583.1"/>
    <property type="molecule type" value="Genomic_DNA"/>
</dbReference>
<evidence type="ECO:0000313" key="3">
    <source>
        <dbReference type="EMBL" id="PYA69583.1"/>
    </source>
</evidence>
<evidence type="ECO:0000313" key="6">
    <source>
        <dbReference type="Proteomes" id="UP000247823"/>
    </source>
</evidence>
<sequence>MKKRTPTHRMSEDEFINSATSHTLPVAVPAPEAKPAGRKRTYKAISVSLTDNHIEAIDEVIVQAARSGIVRITRSDIIKLAIDGLAEKSEAQLLELLKKL</sequence>
<dbReference type="Proteomes" id="UP000245399">
    <property type="component" value="Chromosome"/>
</dbReference>
<evidence type="ECO:0000313" key="1">
    <source>
        <dbReference type="EMBL" id="AWL67594.1"/>
    </source>
</evidence>
<dbReference type="EMBL" id="CP029449">
    <property type="protein sequence ID" value="AWL67594.1"/>
    <property type="molecule type" value="Genomic_DNA"/>
</dbReference>